<evidence type="ECO:0000256" key="1">
    <source>
        <dbReference type="ARBA" id="ARBA00023015"/>
    </source>
</evidence>
<dbReference type="InterPro" id="IPR018062">
    <property type="entry name" value="HTH_AraC-typ_CS"/>
</dbReference>
<dbReference type="PROSITE" id="PS01124">
    <property type="entry name" value="HTH_ARAC_FAMILY_2"/>
    <property type="match status" value="1"/>
</dbReference>
<keyword evidence="3" id="KW-0804">Transcription</keyword>
<evidence type="ECO:0000259" key="4">
    <source>
        <dbReference type="PROSITE" id="PS01124"/>
    </source>
</evidence>
<comment type="caution">
    <text evidence="5">The sequence shown here is derived from an EMBL/GenBank/DDBJ whole genome shotgun (WGS) entry which is preliminary data.</text>
</comment>
<evidence type="ECO:0000256" key="2">
    <source>
        <dbReference type="ARBA" id="ARBA00023125"/>
    </source>
</evidence>
<dbReference type="Proteomes" id="UP000186206">
    <property type="component" value="Unassembled WGS sequence"/>
</dbReference>
<dbReference type="PANTHER" id="PTHR43280">
    <property type="entry name" value="ARAC-FAMILY TRANSCRIPTIONAL REGULATOR"/>
    <property type="match status" value="1"/>
</dbReference>
<dbReference type="EMBL" id="MJMI01000142">
    <property type="protein sequence ID" value="OLQ85531.1"/>
    <property type="molecule type" value="Genomic_DNA"/>
</dbReference>
<keyword evidence="1" id="KW-0805">Transcription regulation</keyword>
<dbReference type="Gene3D" id="1.10.10.60">
    <property type="entry name" value="Homeodomain-like"/>
    <property type="match status" value="2"/>
</dbReference>
<accession>A0ABX3F8M1</accession>
<dbReference type="SMART" id="SM00342">
    <property type="entry name" value="HTH_ARAC"/>
    <property type="match status" value="1"/>
</dbReference>
<dbReference type="InterPro" id="IPR018060">
    <property type="entry name" value="HTH_AraC"/>
</dbReference>
<evidence type="ECO:0000313" key="5">
    <source>
        <dbReference type="EMBL" id="OLQ85531.1"/>
    </source>
</evidence>
<keyword evidence="2" id="KW-0238">DNA-binding</keyword>
<organism evidence="5 6">
    <name type="scientific">Vibrio ponticus</name>
    <dbReference type="NCBI Taxonomy" id="265668"/>
    <lineage>
        <taxon>Bacteria</taxon>
        <taxon>Pseudomonadati</taxon>
        <taxon>Pseudomonadota</taxon>
        <taxon>Gammaproteobacteria</taxon>
        <taxon>Vibrionales</taxon>
        <taxon>Vibrionaceae</taxon>
        <taxon>Vibrio</taxon>
    </lineage>
</organism>
<feature type="domain" description="HTH araC/xylS-type" evidence="4">
    <location>
        <begin position="318"/>
        <end position="417"/>
    </location>
</feature>
<evidence type="ECO:0000313" key="6">
    <source>
        <dbReference type="Proteomes" id="UP000186206"/>
    </source>
</evidence>
<dbReference type="Pfam" id="PF12833">
    <property type="entry name" value="HTH_18"/>
    <property type="match status" value="1"/>
</dbReference>
<sequence>MYYIDSIPQNFSNMSTFTQDQIKSHAKVIEQLFHLELRFLQRDMNMKEGMIGFAPALVIQEIEQLLRMTLEEPQNQQVKILQGNFQNLYFAFHHQETAFLVGPFCHDSNHDDYTSQLARIDMPIETRYLLDAYLQKRLILQTDVLECLGKAIGAILINQDIVVESFSADNQNSLGTKFQALYASPINAQLDKYILEDEVEKRYAIEHKLCSVISSGDLVSLDALLKQVNGKLRIPSRVKISVTDWRYLAVTLNSIGARACFHGGVSASIVDYVSSRNIKLIDRIDNLAQFEQLQATVMREYCQIVQRYSLNHYSALIKNSIILLRQNLNQDAQGLAALAEELNVSKEHLARQFKKETKQTISQYRNQLRIEESLPFLVTKQHSVESLAEQLGFCSTAYYRKVFKQVMGCTPATYCERTLPEMERQYRTNK</sequence>
<gene>
    <name evidence="5" type="ORF">BIY21_04645</name>
</gene>
<dbReference type="SUPFAM" id="SSF46689">
    <property type="entry name" value="Homeodomain-like"/>
    <property type="match status" value="2"/>
</dbReference>
<keyword evidence="6" id="KW-1185">Reference proteome</keyword>
<name>A0ABX3F8M1_9VIBR</name>
<protein>
    <recommendedName>
        <fullName evidence="4">HTH araC/xylS-type domain-containing protein</fullName>
    </recommendedName>
</protein>
<dbReference type="PROSITE" id="PS00041">
    <property type="entry name" value="HTH_ARAC_FAMILY_1"/>
    <property type="match status" value="1"/>
</dbReference>
<proteinExistence type="predicted"/>
<reference evidence="5 6" key="1">
    <citation type="submission" date="2016-09" db="EMBL/GenBank/DDBJ databases">
        <title>Genomic Taxonomy of the Vibrionaceae.</title>
        <authorList>
            <person name="Gonzalez-Castillo A."/>
            <person name="Gomez-Gil B."/>
            <person name="Enciso-Ibarra K."/>
        </authorList>
    </citation>
    <scope>NUCLEOTIDE SEQUENCE [LARGE SCALE GENOMIC DNA]</scope>
    <source>
        <strain evidence="5 6">CAIM 1731</strain>
    </source>
</reference>
<dbReference type="RefSeq" id="WP_075652411.1">
    <property type="nucleotide sequence ID" value="NZ_AP019658.1"/>
</dbReference>
<dbReference type="InterPro" id="IPR009057">
    <property type="entry name" value="Homeodomain-like_sf"/>
</dbReference>
<dbReference type="PANTHER" id="PTHR43280:SF28">
    <property type="entry name" value="HTH-TYPE TRANSCRIPTIONAL ACTIVATOR RHAS"/>
    <property type="match status" value="1"/>
</dbReference>
<evidence type="ECO:0000256" key="3">
    <source>
        <dbReference type="ARBA" id="ARBA00023163"/>
    </source>
</evidence>